<evidence type="ECO:0000259" key="2">
    <source>
        <dbReference type="Pfam" id="PF02668"/>
    </source>
</evidence>
<dbReference type="PANTHER" id="PTHR10696:SF49">
    <property type="entry name" value="TAUD_TFDA-LIKE DOMAIN-CONTAINING PROTEIN"/>
    <property type="match status" value="1"/>
</dbReference>
<dbReference type="InterPro" id="IPR042098">
    <property type="entry name" value="TauD-like_sf"/>
</dbReference>
<feature type="domain" description="TauD/TfdA-like" evidence="2">
    <location>
        <begin position="261"/>
        <end position="339"/>
    </location>
</feature>
<protein>
    <recommendedName>
        <fullName evidence="2">TauD/TfdA-like domain-containing protein</fullName>
    </recommendedName>
</protein>
<dbReference type="Pfam" id="PF02668">
    <property type="entry name" value="TauD"/>
    <property type="match status" value="2"/>
</dbReference>
<comment type="caution">
    <text evidence="3">The sequence shown here is derived from an EMBL/GenBank/DDBJ whole genome shotgun (WGS) entry which is preliminary data.</text>
</comment>
<keyword evidence="4" id="KW-1185">Reference proteome</keyword>
<accession>A0ABY0H4D6</accession>
<dbReference type="EMBL" id="QJNS01000253">
    <property type="protein sequence ID" value="RYO81385.1"/>
    <property type="molecule type" value="Genomic_DNA"/>
</dbReference>
<dbReference type="SUPFAM" id="SSF51197">
    <property type="entry name" value="Clavaminate synthase-like"/>
    <property type="match status" value="1"/>
</dbReference>
<evidence type="ECO:0000313" key="3">
    <source>
        <dbReference type="EMBL" id="RYO81385.1"/>
    </source>
</evidence>
<keyword evidence="1" id="KW-0560">Oxidoreductase</keyword>
<dbReference type="PANTHER" id="PTHR10696">
    <property type="entry name" value="GAMMA-BUTYROBETAINE HYDROXYLASE-RELATED"/>
    <property type="match status" value="1"/>
</dbReference>
<sequence>MDVRGVGSTLTEGFGNVAPAGPARGHGSGTDELCGIPAGFPPCLSGKSVWTGAQFQDETRFIHVLTECHLAEIPRALAHFKEKELDGDLINRDNFPLPTLGPLLEQLSHDVYNGTGFCVIRGINKDDYSVEDLTVIWLGIQAYIADQRGRQDHRGNMLGRHEPSMMPLLCAYDESVHIIADNSSEITIGHHRHSKSPLSFHNEVAGDVIGWLTRSAAASGGRCIVASVHAIYNILATHRPDVIRTLAKSDWPIALLIMNFGRTPLLGNAVHPRPGYLPKLSERQREALDTVEAIAQAAQLEIKTRAGDMHFINNFTVLHRREGFVDGAGPREKRHLVRMILRSSELGWSIPEELKQDWYDAFEVDSSKTWHLEPMPSGAFPLRKYTN</sequence>
<reference evidence="3 4" key="1">
    <citation type="submission" date="2018-06" db="EMBL/GenBank/DDBJ databases">
        <title>Complete Genomes of Monosporascus.</title>
        <authorList>
            <person name="Robinson A.J."/>
            <person name="Natvig D.O."/>
        </authorList>
    </citation>
    <scope>NUCLEOTIDE SEQUENCE [LARGE SCALE GENOMIC DNA]</scope>
    <source>
        <strain evidence="3 4">CBS 609.92</strain>
    </source>
</reference>
<dbReference type="InterPro" id="IPR050411">
    <property type="entry name" value="AlphaKG_dependent_hydroxylases"/>
</dbReference>
<evidence type="ECO:0000313" key="4">
    <source>
        <dbReference type="Proteomes" id="UP000294003"/>
    </source>
</evidence>
<feature type="domain" description="TauD/TfdA-like" evidence="2">
    <location>
        <begin position="88"/>
        <end position="252"/>
    </location>
</feature>
<evidence type="ECO:0000256" key="1">
    <source>
        <dbReference type="ARBA" id="ARBA00023002"/>
    </source>
</evidence>
<dbReference type="InterPro" id="IPR003819">
    <property type="entry name" value="TauD/TfdA-like"/>
</dbReference>
<organism evidence="3 4">
    <name type="scientific">Monosporascus cannonballus</name>
    <dbReference type="NCBI Taxonomy" id="155416"/>
    <lineage>
        <taxon>Eukaryota</taxon>
        <taxon>Fungi</taxon>
        <taxon>Dikarya</taxon>
        <taxon>Ascomycota</taxon>
        <taxon>Pezizomycotina</taxon>
        <taxon>Sordariomycetes</taxon>
        <taxon>Xylariomycetidae</taxon>
        <taxon>Xylariales</taxon>
        <taxon>Xylariales incertae sedis</taxon>
        <taxon>Monosporascus</taxon>
    </lineage>
</organism>
<gene>
    <name evidence="3" type="ORF">DL762_007164</name>
</gene>
<dbReference type="Gene3D" id="3.60.130.10">
    <property type="entry name" value="Clavaminate synthase-like"/>
    <property type="match status" value="1"/>
</dbReference>
<dbReference type="Proteomes" id="UP000294003">
    <property type="component" value="Unassembled WGS sequence"/>
</dbReference>
<proteinExistence type="predicted"/>
<name>A0ABY0H4D6_9PEZI</name>